<dbReference type="GO" id="GO:0016787">
    <property type="term" value="F:hydrolase activity"/>
    <property type="evidence" value="ECO:0007669"/>
    <property type="project" value="TreeGrafter"/>
</dbReference>
<dbReference type="InterPro" id="IPR011042">
    <property type="entry name" value="6-blade_b-propeller_TolB-like"/>
</dbReference>
<name>A0A7J8VRW7_9ROSI</name>
<protein>
    <recommendedName>
        <fullName evidence="3">Strictosidine synthase conserved region domain-containing protein</fullName>
    </recommendedName>
</protein>
<dbReference type="Proteomes" id="UP000593573">
    <property type="component" value="Unassembled WGS sequence"/>
</dbReference>
<evidence type="ECO:0000313" key="2">
    <source>
        <dbReference type="Proteomes" id="UP000593573"/>
    </source>
</evidence>
<dbReference type="PANTHER" id="PTHR10426">
    <property type="entry name" value="STRICTOSIDINE SYNTHASE-RELATED"/>
    <property type="match status" value="1"/>
</dbReference>
<dbReference type="EMBL" id="JABFAB010000011">
    <property type="protein sequence ID" value="MBA0665149.1"/>
    <property type="molecule type" value="Genomic_DNA"/>
</dbReference>
<dbReference type="AlphaFoldDB" id="A0A7J8VRW7"/>
<evidence type="ECO:0000313" key="1">
    <source>
        <dbReference type="EMBL" id="MBA0665149.1"/>
    </source>
</evidence>
<dbReference type="SUPFAM" id="SSF63829">
    <property type="entry name" value="Calcium-dependent phosphotriesterase"/>
    <property type="match status" value="1"/>
</dbReference>
<keyword evidence="2" id="KW-1185">Reference proteome</keyword>
<reference evidence="1 2" key="1">
    <citation type="journal article" date="2019" name="Genome Biol. Evol.">
        <title>Insights into the evolution of the New World diploid cottons (Gossypium, subgenus Houzingenia) based on genome sequencing.</title>
        <authorList>
            <person name="Grover C.E."/>
            <person name="Arick M.A. 2nd"/>
            <person name="Thrash A."/>
            <person name="Conover J.L."/>
            <person name="Sanders W.S."/>
            <person name="Peterson D.G."/>
            <person name="Frelichowski J.E."/>
            <person name="Scheffler J.A."/>
            <person name="Scheffler B.E."/>
            <person name="Wendel J.F."/>
        </authorList>
    </citation>
    <scope>NUCLEOTIDE SEQUENCE [LARGE SCALE GENOMIC DNA]</scope>
    <source>
        <strain evidence="1">57</strain>
        <tissue evidence="1">Leaf</tissue>
    </source>
</reference>
<accession>A0A7J8VRW7</accession>
<feature type="non-terminal residue" evidence="1">
    <location>
        <position position="133"/>
    </location>
</feature>
<organism evidence="1 2">
    <name type="scientific">Gossypium klotzschianum</name>
    <dbReference type="NCBI Taxonomy" id="34286"/>
    <lineage>
        <taxon>Eukaryota</taxon>
        <taxon>Viridiplantae</taxon>
        <taxon>Streptophyta</taxon>
        <taxon>Embryophyta</taxon>
        <taxon>Tracheophyta</taxon>
        <taxon>Spermatophyta</taxon>
        <taxon>Magnoliopsida</taxon>
        <taxon>eudicotyledons</taxon>
        <taxon>Gunneridae</taxon>
        <taxon>Pentapetalae</taxon>
        <taxon>rosids</taxon>
        <taxon>malvids</taxon>
        <taxon>Malvales</taxon>
        <taxon>Malvaceae</taxon>
        <taxon>Malvoideae</taxon>
        <taxon>Gossypium</taxon>
    </lineage>
</organism>
<dbReference type="GO" id="GO:0012505">
    <property type="term" value="C:endomembrane system"/>
    <property type="evidence" value="ECO:0007669"/>
    <property type="project" value="TreeGrafter"/>
</dbReference>
<dbReference type="Gene3D" id="2.120.10.30">
    <property type="entry name" value="TolB, C-terminal domain"/>
    <property type="match status" value="1"/>
</dbReference>
<dbReference type="PANTHER" id="PTHR10426:SF86">
    <property type="entry name" value="PROTEIN STRICTOSIDINE SYNTHASE-LIKE 10-LIKE"/>
    <property type="match status" value="1"/>
</dbReference>
<gene>
    <name evidence="1" type="ORF">Goklo_005054</name>
</gene>
<evidence type="ECO:0008006" key="3">
    <source>
        <dbReference type="Google" id="ProtNLM"/>
    </source>
</evidence>
<sequence length="133" mass="14510">ETKLCDGIRDSNIEPICGRPLGLKFDTQTCLLYITDAYFGLLVVGPNGDMVIKLAILAKGVPFKFTNGLDIDTSTGMVLDYIKRNKNGSRRLGTIENDAPDPIGMKFNEEAKVLKILDGKGAPTFNSISEVKE</sequence>
<proteinExistence type="predicted"/>
<dbReference type="OrthoDB" id="5307922at2759"/>
<comment type="caution">
    <text evidence="1">The sequence shown here is derived from an EMBL/GenBank/DDBJ whole genome shotgun (WGS) entry which is preliminary data.</text>
</comment>